<dbReference type="AlphaFoldDB" id="A0A9X7WKW8"/>
<comment type="similarity">
    <text evidence="1">Belongs to the mycobacterial PPE family.</text>
</comment>
<dbReference type="Pfam" id="PF12484">
    <property type="entry name" value="PPE-SVP"/>
    <property type="match status" value="1"/>
</dbReference>
<dbReference type="InterPro" id="IPR000030">
    <property type="entry name" value="PPE_dom"/>
</dbReference>
<evidence type="ECO:0000313" key="6">
    <source>
        <dbReference type="Proteomes" id="UP000825008"/>
    </source>
</evidence>
<gene>
    <name evidence="5" type="ORF">K3U94_11490</name>
</gene>
<organism evidence="5 6">
    <name type="scientific">Mycolicibacter heraklionensis</name>
    <dbReference type="NCBI Taxonomy" id="512402"/>
    <lineage>
        <taxon>Bacteria</taxon>
        <taxon>Bacillati</taxon>
        <taxon>Actinomycetota</taxon>
        <taxon>Actinomycetes</taxon>
        <taxon>Mycobacteriales</taxon>
        <taxon>Mycobacteriaceae</taxon>
        <taxon>Mycolicibacter</taxon>
    </lineage>
</organism>
<feature type="region of interest" description="Disordered" evidence="2">
    <location>
        <begin position="167"/>
        <end position="200"/>
    </location>
</feature>
<dbReference type="Proteomes" id="UP000825008">
    <property type="component" value="Chromosome"/>
</dbReference>
<feature type="compositionally biased region" description="Low complexity" evidence="2">
    <location>
        <begin position="179"/>
        <end position="196"/>
    </location>
</feature>
<dbReference type="GO" id="GO:0052572">
    <property type="term" value="P:response to host immune response"/>
    <property type="evidence" value="ECO:0007669"/>
    <property type="project" value="TreeGrafter"/>
</dbReference>
<dbReference type="PANTHER" id="PTHR46766:SF1">
    <property type="entry name" value="GLUTAMINE-RICH PROTEIN 2"/>
    <property type="match status" value="1"/>
</dbReference>
<dbReference type="InterPro" id="IPR022171">
    <property type="entry name" value="PPE_C"/>
</dbReference>
<dbReference type="EMBL" id="CP080997">
    <property type="protein sequence ID" value="QZA09782.1"/>
    <property type="molecule type" value="Genomic_DNA"/>
</dbReference>
<feature type="domain" description="PPE" evidence="3">
    <location>
        <begin position="2"/>
        <end position="165"/>
    </location>
</feature>
<dbReference type="Gene3D" id="1.20.1260.20">
    <property type="entry name" value="PPE superfamily"/>
    <property type="match status" value="1"/>
</dbReference>
<evidence type="ECO:0000313" key="5">
    <source>
        <dbReference type="EMBL" id="QZA09782.1"/>
    </source>
</evidence>
<dbReference type="PANTHER" id="PTHR46766">
    <property type="entry name" value="GLUTAMINE-RICH PROTEIN 2"/>
    <property type="match status" value="1"/>
</dbReference>
<dbReference type="KEGG" id="mher:K3U94_11490"/>
<proteinExistence type="inferred from homology"/>
<evidence type="ECO:0000256" key="2">
    <source>
        <dbReference type="SAM" id="MobiDB-lite"/>
    </source>
</evidence>
<dbReference type="FunFam" id="1.20.1260.20:FF:000001">
    <property type="entry name" value="PPE family protein PPE41"/>
    <property type="match status" value="1"/>
</dbReference>
<reference evidence="5" key="1">
    <citation type="submission" date="2021-08" db="EMBL/GenBank/DDBJ databases">
        <title>Whole genome sequencing of non-tuberculosis mycobacteria type-strains.</title>
        <authorList>
            <person name="Igarashi Y."/>
            <person name="Osugi A."/>
            <person name="Mitarai S."/>
        </authorList>
    </citation>
    <scope>NUCLEOTIDE SEQUENCE</scope>
    <source>
        <strain evidence="5">JCM 30995</strain>
    </source>
</reference>
<accession>A0A9X7WKW8</accession>
<protein>
    <submittedName>
        <fullName evidence="5">PPE family protein</fullName>
    </submittedName>
</protein>
<name>A0A9X7WKW8_9MYCO</name>
<evidence type="ECO:0000259" key="4">
    <source>
        <dbReference type="Pfam" id="PF12484"/>
    </source>
</evidence>
<evidence type="ECO:0000259" key="3">
    <source>
        <dbReference type="Pfam" id="PF00823"/>
    </source>
</evidence>
<dbReference type="RefSeq" id="WP_220696552.1">
    <property type="nucleotide sequence ID" value="NZ_CP080997.1"/>
</dbReference>
<feature type="domain" description="PPE family C-terminal" evidence="4">
    <location>
        <begin position="307"/>
        <end position="389"/>
    </location>
</feature>
<sequence length="394" mass="38020">MDYGVLPPEINSARMYAGPGPASLLASATAWQDLAAELNSAAASYGSVITGLTGGPWLGTSAATMAAAASPYIAWLGATGAQAEQAAAQLTAAVTAYESAYAATVPPPLITANRTLQETLIATNLLGQNTAAIATTEAQYLEMWAQDAAAMYGYAGASAVATQVTPFASPPQTTDPSRQAGQVASVAQSAAATTGTDTEALMSQGPQLLSTTPTALQALASPTEEASTGGSMSSSMSSLNSLMMPMRMAMMPMSMLMRMLMGGSTGAKGAAAGVAAAGGAASGMLSSAGGAAGTVTLAGFSGGSAATAGLGRAASIGALSVPPAWTGPGVASAPMAAALPSGGGVAASAAGMGNAAAVPPMVPFGSLAARGGVGGPATQYDFRPTVVPRSPAAG</sequence>
<dbReference type="Pfam" id="PF00823">
    <property type="entry name" value="PPE"/>
    <property type="match status" value="1"/>
</dbReference>
<evidence type="ECO:0000256" key="1">
    <source>
        <dbReference type="ARBA" id="ARBA00010652"/>
    </source>
</evidence>
<feature type="compositionally biased region" description="Polar residues" evidence="2">
    <location>
        <begin position="167"/>
        <end position="177"/>
    </location>
</feature>
<dbReference type="SUPFAM" id="SSF140459">
    <property type="entry name" value="PE/PPE dimer-like"/>
    <property type="match status" value="1"/>
</dbReference>
<dbReference type="InterPro" id="IPR038332">
    <property type="entry name" value="PPE_sf"/>
</dbReference>